<name>A0ACC2NWV5_9HYME</name>
<reference evidence="1" key="1">
    <citation type="submission" date="2023-04" db="EMBL/GenBank/DDBJ databases">
        <title>A chromosome-level genome assembly of the parasitoid wasp Eretmocerus hayati.</title>
        <authorList>
            <person name="Zhong Y."/>
            <person name="Liu S."/>
            <person name="Liu Y."/>
        </authorList>
    </citation>
    <scope>NUCLEOTIDE SEQUENCE</scope>
    <source>
        <strain evidence="1">ZJU_SS_LIU_2023</strain>
    </source>
</reference>
<gene>
    <name evidence="1" type="ORF">QAD02_011340</name>
</gene>
<sequence>MIFAILTELFNIDLVLLDIWENLYDDVRRLLFLFSSTFSILAKNQRSKSDLLIENFSNYKGIFTLPIINIQQDHLKTCTERATCALVGLAKYTKILDRSYDFKEMKDLMKGDKAMLVGAMLLKIFLLLTCSSPSVRLIDPTEQDVGIKDKGDSNDSYNHLICLMTAHTLSGCMTNVDSFYTYGNKTALCAIRPIKTGEKLILNAKSEAIWYNKTKSARQSSHRRAYGFSCKCQACTENWSNVLDNVNKLTNQLVAEMHCASTVKLWNENNAIALDWKNNRNKPSYPDANIVLRAIGLAKTSWKGLSMPSTIIVRSVLLLIKILRIFYNPSEIYSKMPQLREEEIANIFNPSDFCFCKEHSLEPLKPK</sequence>
<evidence type="ECO:0000313" key="1">
    <source>
        <dbReference type="EMBL" id="KAJ8675554.1"/>
    </source>
</evidence>
<proteinExistence type="predicted"/>
<evidence type="ECO:0000313" key="2">
    <source>
        <dbReference type="Proteomes" id="UP001239111"/>
    </source>
</evidence>
<comment type="caution">
    <text evidence="1">The sequence shown here is derived from an EMBL/GenBank/DDBJ whole genome shotgun (WGS) entry which is preliminary data.</text>
</comment>
<dbReference type="Proteomes" id="UP001239111">
    <property type="component" value="Chromosome 2"/>
</dbReference>
<organism evidence="1 2">
    <name type="scientific">Eretmocerus hayati</name>
    <dbReference type="NCBI Taxonomy" id="131215"/>
    <lineage>
        <taxon>Eukaryota</taxon>
        <taxon>Metazoa</taxon>
        <taxon>Ecdysozoa</taxon>
        <taxon>Arthropoda</taxon>
        <taxon>Hexapoda</taxon>
        <taxon>Insecta</taxon>
        <taxon>Pterygota</taxon>
        <taxon>Neoptera</taxon>
        <taxon>Endopterygota</taxon>
        <taxon>Hymenoptera</taxon>
        <taxon>Apocrita</taxon>
        <taxon>Proctotrupomorpha</taxon>
        <taxon>Chalcidoidea</taxon>
        <taxon>Aphelinidae</taxon>
        <taxon>Aphelininae</taxon>
        <taxon>Eretmocerus</taxon>
    </lineage>
</organism>
<dbReference type="EMBL" id="CM056742">
    <property type="protein sequence ID" value="KAJ8675554.1"/>
    <property type="molecule type" value="Genomic_DNA"/>
</dbReference>
<accession>A0ACC2NWV5</accession>
<keyword evidence="2" id="KW-1185">Reference proteome</keyword>
<protein>
    <submittedName>
        <fullName evidence="1">Uncharacterized protein</fullName>
    </submittedName>
</protein>